<evidence type="ECO:0000313" key="3">
    <source>
        <dbReference type="EMBL" id="CAE6527015.1"/>
    </source>
</evidence>
<organism evidence="3 4">
    <name type="scientific">Rhizoctonia solani</name>
    <dbReference type="NCBI Taxonomy" id="456999"/>
    <lineage>
        <taxon>Eukaryota</taxon>
        <taxon>Fungi</taxon>
        <taxon>Dikarya</taxon>
        <taxon>Basidiomycota</taxon>
        <taxon>Agaricomycotina</taxon>
        <taxon>Agaricomycetes</taxon>
        <taxon>Cantharellales</taxon>
        <taxon>Ceratobasidiaceae</taxon>
        <taxon>Rhizoctonia</taxon>
    </lineage>
</organism>
<dbReference type="SUPFAM" id="SSF51735">
    <property type="entry name" value="NAD(P)-binding Rossmann-fold domains"/>
    <property type="match status" value="1"/>
</dbReference>
<dbReference type="AlphaFoldDB" id="A0A8H3DKL9"/>
<dbReference type="InterPro" id="IPR051276">
    <property type="entry name" value="Saccharopine_DH-like_oxidrdct"/>
</dbReference>
<dbReference type="PANTHER" id="PTHR12286:SF5">
    <property type="entry name" value="SACCHAROPINE DEHYDROGENASE-LIKE OXIDOREDUCTASE"/>
    <property type="match status" value="1"/>
</dbReference>
<dbReference type="PANTHER" id="PTHR12286">
    <property type="entry name" value="SACCHAROPINE DEHYDROGENASE-LIKE OXIDOREDUCTASE"/>
    <property type="match status" value="1"/>
</dbReference>
<proteinExistence type="inferred from homology"/>
<name>A0A8H3DKL9_9AGAM</name>
<comment type="similarity">
    <text evidence="1">Belongs to the saccharopine dehydrogenase family.</text>
</comment>
<dbReference type="Proteomes" id="UP000663853">
    <property type="component" value="Unassembled WGS sequence"/>
</dbReference>
<accession>A0A8H3DKL9</accession>
<dbReference type="EMBL" id="CAJMXA010003928">
    <property type="protein sequence ID" value="CAE6527015.1"/>
    <property type="molecule type" value="Genomic_DNA"/>
</dbReference>
<gene>
    <name evidence="3" type="ORF">RDB_LOCUS161529</name>
</gene>
<protein>
    <recommendedName>
        <fullName evidence="2">Saccharopine dehydrogenase NADP binding domain-containing protein</fullName>
    </recommendedName>
</protein>
<sequence length="87" mass="9384">MSEKEYDILVIGATGYTGQFVVEDLANHARASSLRIALGGRTIPKVQELANNYPNVEAVYVDLSDEPSVGLAVAKTRVVINIAGPYY</sequence>
<dbReference type="GO" id="GO:0005886">
    <property type="term" value="C:plasma membrane"/>
    <property type="evidence" value="ECO:0007669"/>
    <property type="project" value="TreeGrafter"/>
</dbReference>
<evidence type="ECO:0000259" key="2">
    <source>
        <dbReference type="Pfam" id="PF03435"/>
    </source>
</evidence>
<feature type="non-terminal residue" evidence="3">
    <location>
        <position position="1"/>
    </location>
</feature>
<dbReference type="Pfam" id="PF03435">
    <property type="entry name" value="Sacchrp_dh_NADP"/>
    <property type="match status" value="1"/>
</dbReference>
<dbReference type="InterPro" id="IPR036291">
    <property type="entry name" value="NAD(P)-bd_dom_sf"/>
</dbReference>
<dbReference type="Gene3D" id="3.40.50.720">
    <property type="entry name" value="NAD(P)-binding Rossmann-like Domain"/>
    <property type="match status" value="1"/>
</dbReference>
<dbReference type="GO" id="GO:0009247">
    <property type="term" value="P:glycolipid biosynthetic process"/>
    <property type="evidence" value="ECO:0007669"/>
    <property type="project" value="TreeGrafter"/>
</dbReference>
<reference evidence="3" key="1">
    <citation type="submission" date="2021-01" db="EMBL/GenBank/DDBJ databases">
        <authorList>
            <person name="Kaushik A."/>
        </authorList>
    </citation>
    <scope>NUCLEOTIDE SEQUENCE</scope>
    <source>
        <strain evidence="3">AG6-10EEA</strain>
    </source>
</reference>
<evidence type="ECO:0000313" key="4">
    <source>
        <dbReference type="Proteomes" id="UP000663853"/>
    </source>
</evidence>
<feature type="domain" description="Saccharopine dehydrogenase NADP binding" evidence="2">
    <location>
        <begin position="8"/>
        <end position="86"/>
    </location>
</feature>
<dbReference type="InterPro" id="IPR005097">
    <property type="entry name" value="Sacchrp_dh_NADP-bd"/>
</dbReference>
<comment type="caution">
    <text evidence="3">The sequence shown here is derived from an EMBL/GenBank/DDBJ whole genome shotgun (WGS) entry which is preliminary data.</text>
</comment>
<evidence type="ECO:0000256" key="1">
    <source>
        <dbReference type="ARBA" id="ARBA00038048"/>
    </source>
</evidence>